<dbReference type="EMBL" id="MN740749">
    <property type="protein sequence ID" value="QHU10062.1"/>
    <property type="molecule type" value="Genomic_DNA"/>
</dbReference>
<name>A0A6C0JWC5_9ZZZZ</name>
<dbReference type="AlphaFoldDB" id="A0A6C0JWC5"/>
<keyword evidence="2" id="KW-0812">Transmembrane</keyword>
<protein>
    <submittedName>
        <fullName evidence="3">Uncharacterized protein</fullName>
    </submittedName>
</protein>
<evidence type="ECO:0000313" key="3">
    <source>
        <dbReference type="EMBL" id="QHU10062.1"/>
    </source>
</evidence>
<feature type="region of interest" description="Disordered" evidence="1">
    <location>
        <begin position="66"/>
        <end position="99"/>
    </location>
</feature>
<organism evidence="3">
    <name type="scientific">viral metagenome</name>
    <dbReference type="NCBI Taxonomy" id="1070528"/>
    <lineage>
        <taxon>unclassified sequences</taxon>
        <taxon>metagenomes</taxon>
        <taxon>organismal metagenomes</taxon>
    </lineage>
</organism>
<reference evidence="3" key="1">
    <citation type="journal article" date="2020" name="Nature">
        <title>Giant virus diversity and host interactions through global metagenomics.</title>
        <authorList>
            <person name="Schulz F."/>
            <person name="Roux S."/>
            <person name="Paez-Espino D."/>
            <person name="Jungbluth S."/>
            <person name="Walsh D.A."/>
            <person name="Denef V.J."/>
            <person name="McMahon K.D."/>
            <person name="Konstantinidis K.T."/>
            <person name="Eloe-Fadrosh E.A."/>
            <person name="Kyrpides N.C."/>
            <person name="Woyke T."/>
        </authorList>
    </citation>
    <scope>NUCLEOTIDE SEQUENCE</scope>
    <source>
        <strain evidence="3">GVMAG-S-1101164-67</strain>
    </source>
</reference>
<evidence type="ECO:0000256" key="2">
    <source>
        <dbReference type="SAM" id="Phobius"/>
    </source>
</evidence>
<accession>A0A6C0JWC5</accession>
<keyword evidence="2" id="KW-1133">Transmembrane helix</keyword>
<sequence length="108" mass="12547">MSTKEDISILTASVQTHFVAIGIFILLFGLFYVFTYTDQLKDMRNKMEKWRKSIYGYKIDYIDEPSNEGRVGGTVDSDPFSGLRSKKENEDDDEIDEHNNIREVLLPF</sequence>
<evidence type="ECO:0000256" key="1">
    <source>
        <dbReference type="SAM" id="MobiDB-lite"/>
    </source>
</evidence>
<proteinExistence type="predicted"/>
<keyword evidence="2" id="KW-0472">Membrane</keyword>
<feature type="transmembrane region" description="Helical" evidence="2">
    <location>
        <begin position="18"/>
        <end position="37"/>
    </location>
</feature>